<organism evidence="1 2">
    <name type="scientific">Actinidia rufa</name>
    <dbReference type="NCBI Taxonomy" id="165716"/>
    <lineage>
        <taxon>Eukaryota</taxon>
        <taxon>Viridiplantae</taxon>
        <taxon>Streptophyta</taxon>
        <taxon>Embryophyta</taxon>
        <taxon>Tracheophyta</taxon>
        <taxon>Spermatophyta</taxon>
        <taxon>Magnoliopsida</taxon>
        <taxon>eudicotyledons</taxon>
        <taxon>Gunneridae</taxon>
        <taxon>Pentapetalae</taxon>
        <taxon>asterids</taxon>
        <taxon>Ericales</taxon>
        <taxon>Actinidiaceae</taxon>
        <taxon>Actinidia</taxon>
    </lineage>
</organism>
<name>A0A7J0F500_9ERIC</name>
<dbReference type="AlphaFoldDB" id="A0A7J0F500"/>
<gene>
    <name evidence="1" type="ORF">Acr_09g0002210</name>
</gene>
<proteinExistence type="predicted"/>
<comment type="caution">
    <text evidence="1">The sequence shown here is derived from an EMBL/GenBank/DDBJ whole genome shotgun (WGS) entry which is preliminary data.</text>
</comment>
<evidence type="ECO:0000313" key="1">
    <source>
        <dbReference type="EMBL" id="GFY93775.1"/>
    </source>
</evidence>
<reference evidence="1 2" key="1">
    <citation type="submission" date="2019-07" db="EMBL/GenBank/DDBJ databases">
        <title>De Novo Assembly of kiwifruit Actinidia rufa.</title>
        <authorList>
            <person name="Sugita-Konishi S."/>
            <person name="Sato K."/>
            <person name="Mori E."/>
            <person name="Abe Y."/>
            <person name="Kisaki G."/>
            <person name="Hamano K."/>
            <person name="Suezawa K."/>
            <person name="Otani M."/>
            <person name="Fukuda T."/>
            <person name="Manabe T."/>
            <person name="Gomi K."/>
            <person name="Tabuchi M."/>
            <person name="Akimitsu K."/>
            <person name="Kataoka I."/>
        </authorList>
    </citation>
    <scope>NUCLEOTIDE SEQUENCE [LARGE SCALE GENOMIC DNA]</scope>
    <source>
        <strain evidence="2">cv. Fuchu</strain>
    </source>
</reference>
<protein>
    <submittedName>
        <fullName evidence="1">Uncharacterized protein</fullName>
    </submittedName>
</protein>
<accession>A0A7J0F500</accession>
<sequence length="103" mass="11706">MDHGEILGRIGFWKILVEINQAKYSTSAKGEEETTLWLWASSDEYSDGGSGELNGEDLARFHGLVLPRSRGSEIKFGVLNAEMGLRRMEVWRCSVPLRARYWS</sequence>
<evidence type="ECO:0000313" key="2">
    <source>
        <dbReference type="Proteomes" id="UP000585474"/>
    </source>
</evidence>
<dbReference type="EMBL" id="BJWL01000009">
    <property type="protein sequence ID" value="GFY93775.1"/>
    <property type="molecule type" value="Genomic_DNA"/>
</dbReference>
<dbReference type="Proteomes" id="UP000585474">
    <property type="component" value="Unassembled WGS sequence"/>
</dbReference>
<keyword evidence="2" id="KW-1185">Reference proteome</keyword>